<evidence type="ECO:0000256" key="6">
    <source>
        <dbReference type="ARBA" id="ARBA00022692"/>
    </source>
</evidence>
<dbReference type="Pfam" id="PF16192">
    <property type="entry name" value="PMT_4TMC"/>
    <property type="match status" value="2"/>
</dbReference>
<feature type="transmembrane region" description="Helical" evidence="11">
    <location>
        <begin position="787"/>
        <end position="805"/>
    </location>
</feature>
<dbReference type="AlphaFoldDB" id="A0A9D1MD47"/>
<feature type="transmembrane region" description="Helical" evidence="11">
    <location>
        <begin position="148"/>
        <end position="165"/>
    </location>
</feature>
<evidence type="ECO:0000256" key="5">
    <source>
        <dbReference type="ARBA" id="ARBA00022679"/>
    </source>
</evidence>
<evidence type="ECO:0000256" key="3">
    <source>
        <dbReference type="ARBA" id="ARBA00007222"/>
    </source>
</evidence>
<feature type="transmembrane region" description="Helical" evidence="11">
    <location>
        <begin position="233"/>
        <end position="253"/>
    </location>
</feature>
<feature type="transmembrane region" description="Helical" evidence="11">
    <location>
        <begin position="195"/>
        <end position="221"/>
    </location>
</feature>
<gene>
    <name evidence="15" type="ORF">IAA61_08625</name>
</gene>
<evidence type="ECO:0000256" key="9">
    <source>
        <dbReference type="ARBA" id="ARBA00093617"/>
    </source>
</evidence>
<feature type="transmembrane region" description="Helical" evidence="11">
    <location>
        <begin position="1049"/>
        <end position="1067"/>
    </location>
</feature>
<feature type="transmembrane region" description="Helical" evidence="11">
    <location>
        <begin position="1025"/>
        <end position="1043"/>
    </location>
</feature>
<keyword evidence="5" id="KW-0808">Transferase</keyword>
<evidence type="ECO:0000256" key="2">
    <source>
        <dbReference type="ARBA" id="ARBA00004922"/>
    </source>
</evidence>
<sequence>MTAIVSIMVLTAVFGGAVWALYLKESVGALKKSENNAMYIIAVLVAGIIANVIGAVCYYGHETDMACWQGWSRDLFENGLGAFYTSEGFHDYPPGYVYILYLLGAVRDLFGLEGTVLQLLLKLPTIIANLVTGYFVYKIASKKFSDEISAVFAALVVLNPAYILVGPIWGQVDSILALFCFLAVYYTAEKKYTRSYFLFAIAVLIKPQALFFTPVLIYGIIDFVRSDDYTKEKLVKILLSGVGAVAFMFVTFMPFGSNPIEGISVILSQYTETLASYPYMTVNAFNIYGAIGKNWAGLTTGSSIIGYGVILLIVAYSAYVFFKSKSPAKYYLSSFILVFGMFMLAVKMHERYAFPGIIFLLMALITVPNTRNYLMCGLFSLSQFFNTSWILFIYQQDINTYFRSPVVTVASIINIILSVMFVYVIQKDCVHYTEKTAGVQQRAAHTKKQQPVRKSAANTGFAFRVSEKFAPITRFDIIAIAVIGVVYAVIALYNLGNMYAPETYTAISDGAVTVDLGSEKDIAKTEFYLGPRQLQEDRNLVFTFYDENMNEVMSDNNTSGSVFCWTIRDTEAKARYVRVSTDMDTSDTEFLWLNEVCFLNEDGEQIEPINAGEDGVKNLFDEQWMMAEGKSFMAGTYFDEIYHARTAYEFIHHLSVYEWTHPPLGKVFIGLGILIFGMVPFGWRIVGTVFGIFMIPIIYIFAKRMLKKSWLALAVCLLFTFDFMHFAQTRIATIDVYVTFFIMLMYYFMYKYYKLSFYDTPLKKTLIPLGLSGIFFGFAVASKWTGLYAGAGLALIFFYTLYERYSEYRHAMRSPKGKTGDFEHSKVIASFKQNTIITLLFCVGFFIVIPIIIYTLSYIPYLNTPSGHGLSTIIDNAESMLTYHSKTVADSTHPYSSHWFEWPIMYRPIWYFSNDLGDGIKQGISSFGNPAVWWLGIGAFAYMTALAIIIPLKKRAYFGLNKYAIGGVYALIFALCCAMAYSAGSGNEKLERLFPCIVLYSAVMVGVFMLALTYDHKIKQVSNRVPLFLVIGYLAELMPWMAVVRTTYIYHYFPCVPFVVLMLGYSIKTFYDNCKSGAPVTISLFKRRWTLAEGRNKCTVIVLTFVYVAAALVLFAMFYPVLSGAPCNYDYAVDWLKWFDSWVLL</sequence>
<feature type="transmembrane region" description="Helical" evidence="11">
    <location>
        <begin position="931"/>
        <end position="951"/>
    </location>
</feature>
<evidence type="ECO:0000256" key="8">
    <source>
        <dbReference type="ARBA" id="ARBA00023136"/>
    </source>
</evidence>
<accession>A0A9D1MD47</accession>
<dbReference type="InterPro" id="IPR038731">
    <property type="entry name" value="RgtA/B/C-like"/>
</dbReference>
<dbReference type="Pfam" id="PF13231">
    <property type="entry name" value="PMT_2"/>
    <property type="match status" value="1"/>
</dbReference>
<dbReference type="GO" id="GO:0000030">
    <property type="term" value="F:mannosyltransferase activity"/>
    <property type="evidence" value="ECO:0007669"/>
    <property type="project" value="InterPro"/>
</dbReference>
<name>A0A9D1MD47_9FIRM</name>
<feature type="domain" description="Protein O-mannosyl-transferase C-terminal four TM" evidence="14">
    <location>
        <begin position="1018"/>
        <end position="1142"/>
    </location>
</feature>
<dbReference type="GO" id="GO:0016020">
    <property type="term" value="C:membrane"/>
    <property type="evidence" value="ECO:0007669"/>
    <property type="project" value="InterPro"/>
</dbReference>
<dbReference type="EMBL" id="DVNB01000087">
    <property type="protein sequence ID" value="HIU57852.1"/>
    <property type="molecule type" value="Genomic_DNA"/>
</dbReference>
<feature type="domain" description="Protein O-mannosyl-transferase C-terminal four TM" evidence="14">
    <location>
        <begin position="877"/>
        <end position="959"/>
    </location>
</feature>
<comment type="similarity">
    <text evidence="3">Belongs to the glycosyltransferase 39 family.</text>
</comment>
<keyword evidence="7 11" id="KW-1133">Transmembrane helix</keyword>
<keyword evidence="6 11" id="KW-0812">Transmembrane</keyword>
<dbReference type="GO" id="GO:0006493">
    <property type="term" value="P:protein O-linked glycosylation"/>
    <property type="evidence" value="ECO:0007669"/>
    <property type="project" value="InterPro"/>
</dbReference>
<protein>
    <recommendedName>
        <fullName evidence="9">Polyprenol-phosphate-mannose--protein mannosyltransferase</fullName>
    </recommendedName>
    <alternativeName>
        <fullName evidence="10">Protein O-mannosyltransferase</fullName>
    </alternativeName>
</protein>
<dbReference type="InterPro" id="IPR032421">
    <property type="entry name" value="PMT_4TMC"/>
</dbReference>
<evidence type="ECO:0000256" key="7">
    <source>
        <dbReference type="ARBA" id="ARBA00022989"/>
    </source>
</evidence>
<feature type="transmembrane region" description="Helical" evidence="11">
    <location>
        <begin position="304"/>
        <end position="322"/>
    </location>
</feature>
<feature type="transmembrane region" description="Helical" evidence="11">
    <location>
        <begin position="406"/>
        <end position="425"/>
    </location>
</feature>
<reference evidence="15" key="1">
    <citation type="submission" date="2020-10" db="EMBL/GenBank/DDBJ databases">
        <authorList>
            <person name="Gilroy R."/>
        </authorList>
    </citation>
    <scope>NUCLEOTIDE SEQUENCE</scope>
    <source>
        <strain evidence="15">USAMLcec3-3695</strain>
    </source>
</reference>
<comment type="caution">
    <text evidence="15">The sequence shown here is derived from an EMBL/GenBank/DDBJ whole genome shotgun (WGS) entry which is preliminary data.</text>
</comment>
<dbReference type="GO" id="GO:0012505">
    <property type="term" value="C:endomembrane system"/>
    <property type="evidence" value="ECO:0007669"/>
    <property type="project" value="UniProtKB-SubCell"/>
</dbReference>
<dbReference type="Proteomes" id="UP000824109">
    <property type="component" value="Unassembled WGS sequence"/>
</dbReference>
<feature type="transmembrane region" description="Helical" evidence="11">
    <location>
        <begin position="374"/>
        <end position="394"/>
    </location>
</feature>
<evidence type="ECO:0000259" key="12">
    <source>
        <dbReference type="Pfam" id="PF02366"/>
    </source>
</evidence>
<dbReference type="InterPro" id="IPR003342">
    <property type="entry name" value="ArnT-like_N"/>
</dbReference>
<evidence type="ECO:0000313" key="15">
    <source>
        <dbReference type="EMBL" id="HIU57852.1"/>
    </source>
</evidence>
<feature type="transmembrane region" description="Helical" evidence="11">
    <location>
        <begin position="836"/>
        <end position="859"/>
    </location>
</feature>
<dbReference type="InterPro" id="IPR027005">
    <property type="entry name" value="PMT-like"/>
</dbReference>
<organism evidence="15 16">
    <name type="scientific">Candidatus Ornithomonoglobus merdipullorum</name>
    <dbReference type="NCBI Taxonomy" id="2840895"/>
    <lineage>
        <taxon>Bacteria</taxon>
        <taxon>Bacillati</taxon>
        <taxon>Bacillota</taxon>
        <taxon>Clostridia</taxon>
        <taxon>Candidatus Ornithomonoglobus</taxon>
    </lineage>
</organism>
<feature type="transmembrane region" description="Helical" evidence="11">
    <location>
        <begin position="116"/>
        <end position="136"/>
    </location>
</feature>
<feature type="domain" description="Glycosyltransferase RgtA/B/C/D-like" evidence="13">
    <location>
        <begin position="101"/>
        <end position="247"/>
    </location>
</feature>
<keyword evidence="8 11" id="KW-0472">Membrane</keyword>
<dbReference type="Pfam" id="PF02366">
    <property type="entry name" value="PMT"/>
    <property type="match status" value="1"/>
</dbReference>
<evidence type="ECO:0000256" key="10">
    <source>
        <dbReference type="ARBA" id="ARBA00093644"/>
    </source>
</evidence>
<feature type="transmembrane region" description="Helical" evidence="11">
    <location>
        <begin position="36"/>
        <end position="61"/>
    </location>
</feature>
<feature type="transmembrane region" description="Helical" evidence="11">
    <location>
        <begin position="765"/>
        <end position="781"/>
    </location>
</feature>
<evidence type="ECO:0000259" key="14">
    <source>
        <dbReference type="Pfam" id="PF16192"/>
    </source>
</evidence>
<evidence type="ECO:0000256" key="1">
    <source>
        <dbReference type="ARBA" id="ARBA00004127"/>
    </source>
</evidence>
<feature type="transmembrane region" description="Helical" evidence="11">
    <location>
        <begin position="709"/>
        <end position="728"/>
    </location>
</feature>
<feature type="transmembrane region" description="Helical" evidence="11">
    <location>
        <begin position="1098"/>
        <end position="1119"/>
    </location>
</feature>
<keyword evidence="4" id="KW-0328">Glycosyltransferase</keyword>
<feature type="transmembrane region" description="Helical" evidence="11">
    <location>
        <begin position="329"/>
        <end position="346"/>
    </location>
</feature>
<feature type="transmembrane region" description="Helical" evidence="11">
    <location>
        <begin position="681"/>
        <end position="702"/>
    </location>
</feature>
<reference evidence="15" key="2">
    <citation type="journal article" date="2021" name="PeerJ">
        <title>Extensive microbial diversity within the chicken gut microbiome revealed by metagenomics and culture.</title>
        <authorList>
            <person name="Gilroy R."/>
            <person name="Ravi A."/>
            <person name="Getino M."/>
            <person name="Pursley I."/>
            <person name="Horton D.L."/>
            <person name="Alikhan N.F."/>
            <person name="Baker D."/>
            <person name="Gharbi K."/>
            <person name="Hall N."/>
            <person name="Watson M."/>
            <person name="Adriaenssens E.M."/>
            <person name="Foster-Nyarko E."/>
            <person name="Jarju S."/>
            <person name="Secka A."/>
            <person name="Antonio M."/>
            <person name="Oren A."/>
            <person name="Chaudhuri R.R."/>
            <person name="La Ragione R."/>
            <person name="Hildebrand F."/>
            <person name="Pallen M.J."/>
        </authorList>
    </citation>
    <scope>NUCLEOTIDE SEQUENCE</scope>
    <source>
        <strain evidence="15">USAMLcec3-3695</strain>
    </source>
</reference>
<feature type="transmembrane region" description="Helical" evidence="11">
    <location>
        <begin position="993"/>
        <end position="1013"/>
    </location>
</feature>
<evidence type="ECO:0000256" key="4">
    <source>
        <dbReference type="ARBA" id="ARBA00022676"/>
    </source>
</evidence>
<evidence type="ECO:0000313" key="16">
    <source>
        <dbReference type="Proteomes" id="UP000824109"/>
    </source>
</evidence>
<feature type="domain" description="ArnT-like N-terminal" evidence="12">
    <location>
        <begin position="678"/>
        <end position="857"/>
    </location>
</feature>
<comment type="subcellular location">
    <subcellularLocation>
        <location evidence="1">Endomembrane system</location>
        <topology evidence="1">Multi-pass membrane protein</topology>
    </subcellularLocation>
</comment>
<feature type="transmembrane region" description="Helical" evidence="11">
    <location>
        <begin position="477"/>
        <end position="495"/>
    </location>
</feature>
<proteinExistence type="inferred from homology"/>
<feature type="transmembrane region" description="Helical" evidence="11">
    <location>
        <begin position="963"/>
        <end position="981"/>
    </location>
</feature>
<comment type="pathway">
    <text evidence="2">Protein modification; protein glycosylation.</text>
</comment>
<evidence type="ECO:0000259" key="13">
    <source>
        <dbReference type="Pfam" id="PF13231"/>
    </source>
</evidence>
<feature type="transmembrane region" description="Helical" evidence="11">
    <location>
        <begin position="6"/>
        <end position="24"/>
    </location>
</feature>
<feature type="transmembrane region" description="Helical" evidence="11">
    <location>
        <begin position="352"/>
        <end position="367"/>
    </location>
</feature>
<evidence type="ECO:0000256" key="11">
    <source>
        <dbReference type="SAM" id="Phobius"/>
    </source>
</evidence>
<dbReference type="PANTHER" id="PTHR10050">
    <property type="entry name" value="DOLICHYL-PHOSPHATE-MANNOSE--PROTEIN MANNOSYLTRANSFERASE"/>
    <property type="match status" value="1"/>
</dbReference>
<feature type="transmembrane region" description="Helical" evidence="11">
    <location>
        <begin position="734"/>
        <end position="753"/>
    </location>
</feature>